<proteinExistence type="predicted"/>
<dbReference type="EMBL" id="CATQJA010000229">
    <property type="protein sequence ID" value="CAJ0558326.1"/>
    <property type="molecule type" value="Genomic_DNA"/>
</dbReference>
<protein>
    <submittedName>
        <fullName evidence="2">Uncharacterized protein</fullName>
    </submittedName>
</protein>
<organism evidence="2 3">
    <name type="scientific">Mesorhabditis spiculigera</name>
    <dbReference type="NCBI Taxonomy" id="96644"/>
    <lineage>
        <taxon>Eukaryota</taxon>
        <taxon>Metazoa</taxon>
        <taxon>Ecdysozoa</taxon>
        <taxon>Nematoda</taxon>
        <taxon>Chromadorea</taxon>
        <taxon>Rhabditida</taxon>
        <taxon>Rhabditina</taxon>
        <taxon>Rhabditomorpha</taxon>
        <taxon>Rhabditoidea</taxon>
        <taxon>Rhabditidae</taxon>
        <taxon>Mesorhabditinae</taxon>
        <taxon>Mesorhabditis</taxon>
    </lineage>
</organism>
<gene>
    <name evidence="2" type="ORF">MSPICULIGERA_LOCUS947</name>
</gene>
<sequence length="89" mass="10228">MARSNGRQLYVPLDRPPRRMNSGKDDMREYCVNGQMSSSQNEEEEGPSTSTATGPSRTENVRRSLKDLKKDMGRNFDALVHRPRMERIT</sequence>
<keyword evidence="3" id="KW-1185">Reference proteome</keyword>
<accession>A0AA36C5L0</accession>
<dbReference type="AlphaFoldDB" id="A0AA36C5L0"/>
<comment type="caution">
    <text evidence="2">The sequence shown here is derived from an EMBL/GenBank/DDBJ whole genome shotgun (WGS) entry which is preliminary data.</text>
</comment>
<evidence type="ECO:0000313" key="2">
    <source>
        <dbReference type="EMBL" id="CAJ0558326.1"/>
    </source>
</evidence>
<feature type="compositionally biased region" description="Basic and acidic residues" evidence="1">
    <location>
        <begin position="59"/>
        <end position="69"/>
    </location>
</feature>
<evidence type="ECO:0000256" key="1">
    <source>
        <dbReference type="SAM" id="MobiDB-lite"/>
    </source>
</evidence>
<feature type="region of interest" description="Disordered" evidence="1">
    <location>
        <begin position="1"/>
        <end position="69"/>
    </location>
</feature>
<evidence type="ECO:0000313" key="3">
    <source>
        <dbReference type="Proteomes" id="UP001177023"/>
    </source>
</evidence>
<feature type="compositionally biased region" description="Polar residues" evidence="1">
    <location>
        <begin position="47"/>
        <end position="58"/>
    </location>
</feature>
<feature type="non-terminal residue" evidence="2">
    <location>
        <position position="1"/>
    </location>
</feature>
<dbReference type="Proteomes" id="UP001177023">
    <property type="component" value="Unassembled WGS sequence"/>
</dbReference>
<name>A0AA36C5L0_9BILA</name>
<reference evidence="2" key="1">
    <citation type="submission" date="2023-06" db="EMBL/GenBank/DDBJ databases">
        <authorList>
            <person name="Delattre M."/>
        </authorList>
    </citation>
    <scope>NUCLEOTIDE SEQUENCE</scope>
    <source>
        <strain evidence="2">AF72</strain>
    </source>
</reference>